<protein>
    <submittedName>
        <fullName evidence="1">Uncharacterized protein</fullName>
    </submittedName>
</protein>
<name>A0A8J3W2I1_9ACTN</name>
<evidence type="ECO:0000313" key="2">
    <source>
        <dbReference type="Proteomes" id="UP000610966"/>
    </source>
</evidence>
<accession>A0A8J3W2I1</accession>
<dbReference type="Proteomes" id="UP000610966">
    <property type="component" value="Unassembled WGS sequence"/>
</dbReference>
<proteinExistence type="predicted"/>
<sequence length="108" mass="11606">MYVITARLLPPGPGHTAPDSGRMSEILSIGDGRSGKDTPLRHVYSRGDDAGISLVLYIHSENLFQAEASARELLERAIDTSESLTGWTIAHCAADLISQAMDRIIGSL</sequence>
<dbReference type="EMBL" id="BOOG01000080">
    <property type="protein sequence ID" value="GIH73280.1"/>
    <property type="molecule type" value="Genomic_DNA"/>
</dbReference>
<organism evidence="1 2">
    <name type="scientific">Sphaerimonospora thailandensis</name>
    <dbReference type="NCBI Taxonomy" id="795644"/>
    <lineage>
        <taxon>Bacteria</taxon>
        <taxon>Bacillati</taxon>
        <taxon>Actinomycetota</taxon>
        <taxon>Actinomycetes</taxon>
        <taxon>Streptosporangiales</taxon>
        <taxon>Streptosporangiaceae</taxon>
        <taxon>Sphaerimonospora</taxon>
    </lineage>
</organism>
<gene>
    <name evidence="1" type="ORF">Mth01_55330</name>
</gene>
<keyword evidence="2" id="KW-1185">Reference proteome</keyword>
<dbReference type="AlphaFoldDB" id="A0A8J3W2I1"/>
<comment type="caution">
    <text evidence="1">The sequence shown here is derived from an EMBL/GenBank/DDBJ whole genome shotgun (WGS) entry which is preliminary data.</text>
</comment>
<reference evidence="1" key="1">
    <citation type="submission" date="2021-01" db="EMBL/GenBank/DDBJ databases">
        <title>Whole genome shotgun sequence of Sphaerimonospora thailandensis NBRC 107569.</title>
        <authorList>
            <person name="Komaki H."/>
            <person name="Tamura T."/>
        </authorList>
    </citation>
    <scope>NUCLEOTIDE SEQUENCE</scope>
    <source>
        <strain evidence="1">NBRC 107569</strain>
    </source>
</reference>
<evidence type="ECO:0000313" key="1">
    <source>
        <dbReference type="EMBL" id="GIH73280.1"/>
    </source>
</evidence>